<comment type="caution">
    <text evidence="2">Lacks conserved residue(s) required for the propagation of feature annotation.</text>
</comment>
<feature type="binding site" evidence="2">
    <location>
        <position position="211"/>
    </location>
    <ligand>
        <name>ATP</name>
        <dbReference type="ChEBI" id="CHEBI:30616"/>
    </ligand>
</feature>
<accession>A4BNK3</accession>
<feature type="binding site" evidence="2">
    <location>
        <position position="54"/>
    </location>
    <ligand>
        <name>substrate</name>
    </ligand>
</feature>
<evidence type="ECO:0000313" key="6">
    <source>
        <dbReference type="Proteomes" id="UP000003374"/>
    </source>
</evidence>
<dbReference type="Proteomes" id="UP000003374">
    <property type="component" value="Unassembled WGS sequence"/>
</dbReference>
<keyword evidence="2" id="KW-0067">ATP-binding</keyword>
<evidence type="ECO:0000313" key="5">
    <source>
        <dbReference type="EMBL" id="EAR22802.1"/>
    </source>
</evidence>
<feature type="binding site" evidence="2">
    <location>
        <position position="30"/>
    </location>
    <ligand>
        <name>Mg(2+)</name>
        <dbReference type="ChEBI" id="CHEBI:18420"/>
        <label>3</label>
    </ligand>
</feature>
<dbReference type="Gene3D" id="3.30.1330.10">
    <property type="entry name" value="PurM-like, N-terminal domain"/>
    <property type="match status" value="1"/>
</dbReference>
<comment type="similarity">
    <text evidence="2">Belongs to the thiamine-monophosphate kinase family.</text>
</comment>
<evidence type="ECO:0000256" key="2">
    <source>
        <dbReference type="HAMAP-Rule" id="MF_02128"/>
    </source>
</evidence>
<dbReference type="HAMAP" id="MF_02128">
    <property type="entry name" value="TMP_kinase"/>
    <property type="match status" value="1"/>
</dbReference>
<dbReference type="InterPro" id="IPR010918">
    <property type="entry name" value="PurM-like_C_dom"/>
</dbReference>
<reference evidence="5 6" key="1">
    <citation type="submission" date="2006-02" db="EMBL/GenBank/DDBJ databases">
        <authorList>
            <person name="Waterbury J."/>
            <person name="Ferriera S."/>
            <person name="Johnson J."/>
            <person name="Kravitz S."/>
            <person name="Halpern A."/>
            <person name="Remington K."/>
            <person name="Beeson K."/>
            <person name="Tran B."/>
            <person name="Rogers Y.-H."/>
            <person name="Friedman R."/>
            <person name="Venter J.C."/>
        </authorList>
    </citation>
    <scope>NUCLEOTIDE SEQUENCE [LARGE SCALE GENOMIC DNA]</scope>
    <source>
        <strain evidence="5 6">Nb-231</strain>
    </source>
</reference>
<dbReference type="CDD" id="cd02194">
    <property type="entry name" value="ThiL"/>
    <property type="match status" value="1"/>
</dbReference>
<feature type="binding site" evidence="2">
    <location>
        <position position="316"/>
    </location>
    <ligand>
        <name>substrate</name>
    </ligand>
</feature>
<proteinExistence type="inferred from homology"/>
<dbReference type="InterPro" id="IPR016188">
    <property type="entry name" value="PurM-like_N"/>
</dbReference>
<dbReference type="EMBL" id="AAOF01000002">
    <property type="protein sequence ID" value="EAR22802.1"/>
    <property type="molecule type" value="Genomic_DNA"/>
</dbReference>
<dbReference type="Pfam" id="PF00586">
    <property type="entry name" value="AIRS"/>
    <property type="match status" value="1"/>
</dbReference>
<dbReference type="InterPro" id="IPR036676">
    <property type="entry name" value="PurM-like_C_sf"/>
</dbReference>
<dbReference type="NCBIfam" id="TIGR01379">
    <property type="entry name" value="thiL"/>
    <property type="match status" value="1"/>
</dbReference>
<dbReference type="GO" id="GO:0009229">
    <property type="term" value="P:thiamine diphosphate biosynthetic process"/>
    <property type="evidence" value="ECO:0007669"/>
    <property type="project" value="UniProtKB-UniRule"/>
</dbReference>
<keyword evidence="2" id="KW-0808">Transferase</keyword>
<evidence type="ECO:0000259" key="4">
    <source>
        <dbReference type="Pfam" id="PF02769"/>
    </source>
</evidence>
<feature type="binding site" evidence="2">
    <location>
        <position position="47"/>
    </location>
    <ligand>
        <name>Mg(2+)</name>
        <dbReference type="ChEBI" id="CHEBI:18420"/>
        <label>1</label>
    </ligand>
</feature>
<evidence type="ECO:0000259" key="3">
    <source>
        <dbReference type="Pfam" id="PF00586"/>
    </source>
</evidence>
<dbReference type="GO" id="GO:0000287">
    <property type="term" value="F:magnesium ion binding"/>
    <property type="evidence" value="ECO:0007669"/>
    <property type="project" value="UniProtKB-UniRule"/>
</dbReference>
<keyword evidence="2" id="KW-0547">Nucleotide-binding</keyword>
<comment type="pathway">
    <text evidence="2">Cofactor biosynthesis; thiamine diphosphate biosynthesis; thiamine diphosphate from thiamine phosphate: step 1/1.</text>
</comment>
<feature type="binding site" evidence="2">
    <location>
        <position position="75"/>
    </location>
    <ligand>
        <name>Mg(2+)</name>
        <dbReference type="ChEBI" id="CHEBI:18420"/>
        <label>4</label>
    </ligand>
</feature>
<keyword evidence="6" id="KW-1185">Reference proteome</keyword>
<sequence length="324" mass="34160">MALSEFELIERYFTGIGARRDDVILTVGDDAALVAPHSGRRLALSTDTLVAGVHFPVDAPAEAVGYKALAVNLSDLAAMAAEPAWLLLALTLPRADPDWLERFAGGLAALANGAGMALVGGDISRGQAITVTVQVAGYADRPLRRDGARPGDGLYVSGTLGDAALGLQFWQGGQREGVDAHFLIERLHRPTPRTALARALADLATAAIDVSDGLLADAAHLAERSAVAVLIEPHRLPLSSALRRSASATHATTLALTGGDDYELCLSLPLDREKEAHARARQAGVSLTRIGRIEDGRGIRLISATGEALTYTHHGYKHFPVPSR</sequence>
<dbReference type="PANTHER" id="PTHR30270">
    <property type="entry name" value="THIAMINE-MONOPHOSPHATE KINASE"/>
    <property type="match status" value="1"/>
</dbReference>
<dbReference type="SUPFAM" id="SSF55326">
    <property type="entry name" value="PurM N-terminal domain-like"/>
    <property type="match status" value="1"/>
</dbReference>
<feature type="binding site" evidence="2">
    <location>
        <position position="45"/>
    </location>
    <ligand>
        <name>Mg(2+)</name>
        <dbReference type="ChEBI" id="CHEBI:18420"/>
        <label>4</label>
    </ligand>
</feature>
<keyword evidence="2 5" id="KW-0418">Kinase</keyword>
<dbReference type="GO" id="GO:0009228">
    <property type="term" value="P:thiamine biosynthetic process"/>
    <property type="evidence" value="ECO:0007669"/>
    <property type="project" value="UniProtKB-KW"/>
</dbReference>
<name>A4BNK3_9GAMM</name>
<comment type="function">
    <text evidence="2">Catalyzes the ATP-dependent phosphorylation of thiamine-monophosphate (TMP) to form thiamine-pyrophosphate (TPP), the active form of vitamin B1.</text>
</comment>
<dbReference type="PIRSF" id="PIRSF005303">
    <property type="entry name" value="Thiam_monoph_kin"/>
    <property type="match status" value="1"/>
</dbReference>
<dbReference type="GO" id="GO:0009030">
    <property type="term" value="F:thiamine-phosphate kinase activity"/>
    <property type="evidence" value="ECO:0007669"/>
    <property type="project" value="UniProtKB-UniRule"/>
</dbReference>
<feature type="binding site" evidence="2">
    <location>
        <position position="30"/>
    </location>
    <ligand>
        <name>Mg(2+)</name>
        <dbReference type="ChEBI" id="CHEBI:18420"/>
        <label>4</label>
    </ligand>
</feature>
<dbReference type="InterPro" id="IPR006283">
    <property type="entry name" value="ThiL-like"/>
</dbReference>
<comment type="caution">
    <text evidence="5">The sequence shown here is derived from an EMBL/GenBank/DDBJ whole genome shotgun (WGS) entry which is preliminary data.</text>
</comment>
<feature type="binding site" evidence="2">
    <location>
        <position position="209"/>
    </location>
    <ligand>
        <name>Mg(2+)</name>
        <dbReference type="ChEBI" id="CHEBI:18420"/>
        <label>3</label>
    </ligand>
</feature>
<dbReference type="RefSeq" id="WP_005002162.1">
    <property type="nucleotide sequence ID" value="NZ_CH672427.1"/>
</dbReference>
<gene>
    <name evidence="2" type="primary">thiL</name>
    <name evidence="5" type="ORF">NB231_10128</name>
</gene>
<dbReference type="PANTHER" id="PTHR30270:SF0">
    <property type="entry name" value="THIAMINE-MONOPHOSPHATE KINASE"/>
    <property type="match status" value="1"/>
</dbReference>
<feature type="binding site" evidence="2">
    <location>
        <position position="75"/>
    </location>
    <ligand>
        <name>Mg(2+)</name>
        <dbReference type="ChEBI" id="CHEBI:18420"/>
        <label>3</label>
    </ligand>
</feature>
<evidence type="ECO:0000256" key="1">
    <source>
        <dbReference type="ARBA" id="ARBA00022977"/>
    </source>
</evidence>
<feature type="binding site" evidence="2">
    <location>
        <position position="47"/>
    </location>
    <ligand>
        <name>Mg(2+)</name>
        <dbReference type="ChEBI" id="CHEBI:18420"/>
        <label>2</label>
    </ligand>
</feature>
<feature type="domain" description="PurM-like N-terminal" evidence="3">
    <location>
        <begin position="28"/>
        <end position="137"/>
    </location>
</feature>
<comment type="catalytic activity">
    <reaction evidence="2">
        <text>thiamine phosphate + ATP = thiamine diphosphate + ADP</text>
        <dbReference type="Rhea" id="RHEA:15913"/>
        <dbReference type="ChEBI" id="CHEBI:30616"/>
        <dbReference type="ChEBI" id="CHEBI:37575"/>
        <dbReference type="ChEBI" id="CHEBI:58937"/>
        <dbReference type="ChEBI" id="CHEBI:456216"/>
        <dbReference type="EC" id="2.7.4.16"/>
    </reaction>
</comment>
<dbReference type="AlphaFoldDB" id="A4BNK3"/>
<dbReference type="Pfam" id="PF02769">
    <property type="entry name" value="AIRS_C"/>
    <property type="match status" value="1"/>
</dbReference>
<dbReference type="eggNOG" id="COG0611">
    <property type="taxonomic scope" value="Bacteria"/>
</dbReference>
<comment type="miscellaneous">
    <text evidence="2">Reaction mechanism of ThiL seems to utilize a direct, inline transfer of the gamma-phosphate of ATP to TMP rather than a phosphorylated enzyme intermediate.</text>
</comment>
<dbReference type="UniPathway" id="UPA00060">
    <property type="reaction ID" value="UER00142"/>
</dbReference>
<dbReference type="Gene3D" id="3.90.650.10">
    <property type="entry name" value="PurM-like C-terminal domain"/>
    <property type="match status" value="1"/>
</dbReference>
<feature type="binding site" evidence="2">
    <location>
        <begin position="121"/>
        <end position="122"/>
    </location>
    <ligand>
        <name>ATP</name>
        <dbReference type="ChEBI" id="CHEBI:30616"/>
    </ligand>
</feature>
<protein>
    <recommendedName>
        <fullName evidence="2">Thiamine-monophosphate kinase</fullName>
        <shortName evidence="2">TMP kinase</shortName>
        <shortName evidence="2">Thiamine-phosphate kinase</shortName>
        <ecNumber evidence="2">2.7.4.16</ecNumber>
    </recommendedName>
</protein>
<keyword evidence="2" id="KW-0460">Magnesium</keyword>
<organism evidence="5 6">
    <name type="scientific">Nitrococcus mobilis Nb-231</name>
    <dbReference type="NCBI Taxonomy" id="314278"/>
    <lineage>
        <taxon>Bacteria</taxon>
        <taxon>Pseudomonadati</taxon>
        <taxon>Pseudomonadota</taxon>
        <taxon>Gammaproteobacteria</taxon>
        <taxon>Chromatiales</taxon>
        <taxon>Ectothiorhodospiraceae</taxon>
        <taxon>Nitrococcus</taxon>
    </lineage>
</organism>
<feature type="binding site" evidence="2">
    <location>
        <position position="46"/>
    </location>
    <ligand>
        <name>Mg(2+)</name>
        <dbReference type="ChEBI" id="CHEBI:18420"/>
        <label>1</label>
    </ligand>
</feature>
<keyword evidence="2" id="KW-0479">Metal-binding</keyword>
<dbReference type="EC" id="2.7.4.16" evidence="2"/>
<dbReference type="SUPFAM" id="SSF56042">
    <property type="entry name" value="PurM C-terminal domain-like"/>
    <property type="match status" value="1"/>
</dbReference>
<feature type="binding site" evidence="2">
    <location>
        <position position="145"/>
    </location>
    <ligand>
        <name>ATP</name>
        <dbReference type="ChEBI" id="CHEBI:30616"/>
    </ligand>
</feature>
<dbReference type="GO" id="GO:0005524">
    <property type="term" value="F:ATP binding"/>
    <property type="evidence" value="ECO:0007669"/>
    <property type="project" value="UniProtKB-UniRule"/>
</dbReference>
<dbReference type="HOGENOM" id="CLU_046964_3_0_6"/>
<dbReference type="OrthoDB" id="9802811at2"/>
<feature type="binding site" evidence="2">
    <location>
        <position position="75"/>
    </location>
    <ligand>
        <name>Mg(2+)</name>
        <dbReference type="ChEBI" id="CHEBI:18420"/>
        <label>2</label>
    </ligand>
</feature>
<dbReference type="STRING" id="314278.NB231_10128"/>
<dbReference type="InterPro" id="IPR036921">
    <property type="entry name" value="PurM-like_N_sf"/>
</dbReference>
<keyword evidence="1 2" id="KW-0784">Thiamine biosynthesis</keyword>
<feature type="binding site" evidence="2">
    <location>
        <position position="260"/>
    </location>
    <ligand>
        <name>substrate</name>
    </ligand>
</feature>
<feature type="domain" description="PurM-like C-terminal" evidence="4">
    <location>
        <begin position="149"/>
        <end position="301"/>
    </location>
</feature>
<feature type="binding site" evidence="2">
    <location>
        <position position="212"/>
    </location>
    <ligand>
        <name>Mg(2+)</name>
        <dbReference type="ChEBI" id="CHEBI:18420"/>
        <label>5</label>
    </ligand>
</feature>
<feature type="binding site" evidence="2">
    <location>
        <position position="122"/>
    </location>
    <ligand>
        <name>Mg(2+)</name>
        <dbReference type="ChEBI" id="CHEBI:18420"/>
        <label>1</label>
    </ligand>
</feature>